<dbReference type="AlphaFoldDB" id="A0A6M5UJ63"/>
<feature type="region of interest" description="Disordered" evidence="1">
    <location>
        <begin position="76"/>
        <end position="95"/>
    </location>
</feature>
<protein>
    <submittedName>
        <fullName evidence="2">Uncharacterized protein</fullName>
    </submittedName>
</protein>
<dbReference type="KEGG" id="cprt:FIC82_020345"/>
<reference evidence="2 3" key="1">
    <citation type="journal article" date="2022" name="Int. J. Syst. Evol. Microbiol.">
        <title>Cellulosimicrobium protaetiae sp. nov., isolated from the gut of the larva of Protaetia brevitarsis seulensis.</title>
        <authorList>
            <person name="Le Han H."/>
            <person name="Nguyen T.T.H."/>
            <person name="Li Z."/>
            <person name="Shin N.R."/>
            <person name="Kim S.G."/>
        </authorList>
    </citation>
    <scope>NUCLEOTIDE SEQUENCE [LARGE SCALE GENOMIC DNA]</scope>
    <source>
        <strain evidence="2 3">BI34</strain>
    </source>
</reference>
<accession>A0A6M5UJ63</accession>
<name>A0A6M5UJ63_9MICO</name>
<proteinExistence type="predicted"/>
<organism evidence="2 3">
    <name type="scientific">Cellulosimicrobium protaetiae</name>
    <dbReference type="NCBI Taxonomy" id="2587808"/>
    <lineage>
        <taxon>Bacteria</taxon>
        <taxon>Bacillati</taxon>
        <taxon>Actinomycetota</taxon>
        <taxon>Actinomycetes</taxon>
        <taxon>Micrococcales</taxon>
        <taxon>Promicromonosporaceae</taxon>
        <taxon>Cellulosimicrobium</taxon>
    </lineage>
</organism>
<feature type="region of interest" description="Disordered" evidence="1">
    <location>
        <begin position="27"/>
        <end position="67"/>
    </location>
</feature>
<dbReference type="EMBL" id="CP052758">
    <property type="protein sequence ID" value="QJW38737.1"/>
    <property type="molecule type" value="Genomic_DNA"/>
</dbReference>
<gene>
    <name evidence="2" type="ORF">FIC82_020345</name>
</gene>
<evidence type="ECO:0000313" key="3">
    <source>
        <dbReference type="Proteomes" id="UP000451354"/>
    </source>
</evidence>
<geneLocation type="plasmid" evidence="2 3">
    <name>pCPRO01</name>
</geneLocation>
<feature type="compositionally biased region" description="Low complexity" evidence="1">
    <location>
        <begin position="29"/>
        <end position="40"/>
    </location>
</feature>
<keyword evidence="3" id="KW-1185">Reference proteome</keyword>
<evidence type="ECO:0000256" key="1">
    <source>
        <dbReference type="SAM" id="MobiDB-lite"/>
    </source>
</evidence>
<evidence type="ECO:0000313" key="2">
    <source>
        <dbReference type="EMBL" id="QJW38737.1"/>
    </source>
</evidence>
<dbReference type="RefSeq" id="WP_154800681.1">
    <property type="nucleotide sequence ID" value="NZ_CP052758.1"/>
</dbReference>
<keyword evidence="2" id="KW-0614">Plasmid</keyword>
<feature type="compositionally biased region" description="Pro residues" evidence="1">
    <location>
        <begin position="41"/>
        <end position="60"/>
    </location>
</feature>
<sequence length="212" mass="22367">MRRLLVPALIAALLLLGWWLLRPQPADPAPTTEPTTAPTPTTTPTPSADPAPPTTAPEPTTPASADTELEDAQEDLELGESEGEPVAPGESVVARDERQAAELATYERAAAAFLEAFARPNGDVTPEQWWARVEPLLTEQGQQDYAGVDPQAVPYTQVLASLGIVPTDAPAHLLTIARVQTDAGVYLVEMMTGPEGVRVARATPEPAPVGAL</sequence>
<dbReference type="Proteomes" id="UP000451354">
    <property type="component" value="Plasmid pCPRO01"/>
</dbReference>
<dbReference type="OrthoDB" id="3260457at2"/>